<evidence type="ECO:0000313" key="1">
    <source>
        <dbReference type="Ensembl" id="ENSCMIP00000006814.1"/>
    </source>
</evidence>
<reference evidence="1" key="4">
    <citation type="submission" date="2025-08" db="UniProtKB">
        <authorList>
            <consortium name="Ensembl"/>
        </authorList>
    </citation>
    <scope>IDENTIFICATION</scope>
</reference>
<reference evidence="2" key="2">
    <citation type="journal article" date="2007" name="PLoS Biol.">
        <title>Survey sequencing and comparative analysis of the elephant shark (Callorhinchus milii) genome.</title>
        <authorList>
            <person name="Venkatesh B."/>
            <person name="Kirkness E.F."/>
            <person name="Loh Y.H."/>
            <person name="Halpern A.L."/>
            <person name="Lee A.P."/>
            <person name="Johnson J."/>
            <person name="Dandona N."/>
            <person name="Viswanathan L.D."/>
            <person name="Tay A."/>
            <person name="Venter J.C."/>
            <person name="Strausberg R.L."/>
            <person name="Brenner S."/>
        </authorList>
    </citation>
    <scope>NUCLEOTIDE SEQUENCE [LARGE SCALE GENOMIC DNA]</scope>
</reference>
<dbReference type="AlphaFoldDB" id="A0A4W3HAE1"/>
<organism evidence="1 2">
    <name type="scientific">Callorhinchus milii</name>
    <name type="common">Ghost shark</name>
    <dbReference type="NCBI Taxonomy" id="7868"/>
    <lineage>
        <taxon>Eukaryota</taxon>
        <taxon>Metazoa</taxon>
        <taxon>Chordata</taxon>
        <taxon>Craniata</taxon>
        <taxon>Vertebrata</taxon>
        <taxon>Chondrichthyes</taxon>
        <taxon>Holocephali</taxon>
        <taxon>Chimaeriformes</taxon>
        <taxon>Callorhinchidae</taxon>
        <taxon>Callorhinchus</taxon>
    </lineage>
</organism>
<dbReference type="OMA" id="TVGPHRQ"/>
<keyword evidence="2" id="KW-1185">Reference proteome</keyword>
<reference evidence="2" key="3">
    <citation type="journal article" date="2014" name="Nature">
        <title>Elephant shark genome provides unique insights into gnathostome evolution.</title>
        <authorList>
            <consortium name="International Elephant Shark Genome Sequencing Consortium"/>
            <person name="Venkatesh B."/>
            <person name="Lee A.P."/>
            <person name="Ravi V."/>
            <person name="Maurya A.K."/>
            <person name="Lian M.M."/>
            <person name="Swann J.B."/>
            <person name="Ohta Y."/>
            <person name="Flajnik M.F."/>
            <person name="Sutoh Y."/>
            <person name="Kasahara M."/>
            <person name="Hoon S."/>
            <person name="Gangu V."/>
            <person name="Roy S.W."/>
            <person name="Irimia M."/>
            <person name="Korzh V."/>
            <person name="Kondrychyn I."/>
            <person name="Lim Z.W."/>
            <person name="Tay B.H."/>
            <person name="Tohari S."/>
            <person name="Kong K.W."/>
            <person name="Ho S."/>
            <person name="Lorente-Galdos B."/>
            <person name="Quilez J."/>
            <person name="Marques-Bonet T."/>
            <person name="Raney B.J."/>
            <person name="Ingham P.W."/>
            <person name="Tay A."/>
            <person name="Hillier L.W."/>
            <person name="Minx P."/>
            <person name="Boehm T."/>
            <person name="Wilson R.K."/>
            <person name="Brenner S."/>
            <person name="Warren W.C."/>
        </authorList>
    </citation>
    <scope>NUCLEOTIDE SEQUENCE [LARGE SCALE GENOMIC DNA]</scope>
</reference>
<reference evidence="1" key="5">
    <citation type="submission" date="2025-09" db="UniProtKB">
        <authorList>
            <consortium name="Ensembl"/>
        </authorList>
    </citation>
    <scope>IDENTIFICATION</scope>
</reference>
<dbReference type="InParanoid" id="A0A4W3HAE1"/>
<dbReference type="Ensembl" id="ENSCMIT00000007029.1">
    <property type="protein sequence ID" value="ENSCMIP00000006814.1"/>
    <property type="gene ID" value="ENSCMIG00000003802.1"/>
</dbReference>
<dbReference type="Proteomes" id="UP000314986">
    <property type="component" value="Unassembled WGS sequence"/>
</dbReference>
<proteinExistence type="predicted"/>
<sequence length="160" mass="17095">VGPQRPLVPGGREVAGQGVLADQLAPRAAVHAQLQRPVLVGRAEGLFGHADGEGQVLAHLPHDDGGPDVTGLDLHLGAPRLLQDPQAALPVPLAAVLRAVHKGRGQVARHRLVHLLLRAAAETLEYDRHLRGGGGGKKDNPQFLTFCSQQSLIYLYRIRI</sequence>
<evidence type="ECO:0000313" key="2">
    <source>
        <dbReference type="Proteomes" id="UP000314986"/>
    </source>
</evidence>
<dbReference type="GeneTree" id="ENSGT00940000177291"/>
<accession>A0A4W3HAE1</accession>
<protein>
    <submittedName>
        <fullName evidence="1">Uncharacterized protein</fullName>
    </submittedName>
</protein>
<reference evidence="2" key="1">
    <citation type="journal article" date="2006" name="Science">
        <title>Ancient noncoding elements conserved in the human genome.</title>
        <authorList>
            <person name="Venkatesh B."/>
            <person name="Kirkness E.F."/>
            <person name="Loh Y.H."/>
            <person name="Halpern A.L."/>
            <person name="Lee A.P."/>
            <person name="Johnson J."/>
            <person name="Dandona N."/>
            <person name="Viswanathan L.D."/>
            <person name="Tay A."/>
            <person name="Venter J.C."/>
            <person name="Strausberg R.L."/>
            <person name="Brenner S."/>
        </authorList>
    </citation>
    <scope>NUCLEOTIDE SEQUENCE [LARGE SCALE GENOMIC DNA]</scope>
</reference>
<name>A0A4W3HAE1_CALMI</name>